<sequence>MCSSLKPQRLRVEQVIVLLLFWVAVRKYAGSRKEYWKTATVAQSHSSWMRMWPPYVSEKSDSSALHAIFELRRSINSHGVVYRANDSGGFPGGHDVALGFQSGTGTLKPDAPYCWWLEMYDVRYRLRDDRYQALDYCCSNALLNHFSWTCSSSVSMRWIRCGHFLDRYMTSKDWPLALGNMLLEKPEEALPVVSSFGKCFRPTYCFKEVQLLHTVWAEQEVSLYKNGKLEEIAHYDQASWVHGGQFDPEHPLSDVDQLEEPAETDQLCGKSIKTLTMFCSQLAGT</sequence>
<proteinExistence type="predicted"/>
<dbReference type="VEuPathDB" id="FungiDB:ASPFODRAFT_505465"/>
<comment type="caution">
    <text evidence="1">The sequence shown here is derived from an EMBL/GenBank/DDBJ whole genome shotgun (WGS) entry which is preliminary data.</text>
</comment>
<reference evidence="1 2" key="1">
    <citation type="journal article" date="2016" name="DNA Res.">
        <title>Genome sequence of Aspergillus luchuensis NBRC 4314.</title>
        <authorList>
            <person name="Yamada O."/>
            <person name="Machida M."/>
            <person name="Hosoyama A."/>
            <person name="Goto M."/>
            <person name="Takahashi T."/>
            <person name="Futagami T."/>
            <person name="Yamagata Y."/>
            <person name="Takeuchi M."/>
            <person name="Kobayashi T."/>
            <person name="Koike H."/>
            <person name="Abe K."/>
            <person name="Asai K."/>
            <person name="Arita M."/>
            <person name="Fujita N."/>
            <person name="Fukuda K."/>
            <person name="Higa K."/>
            <person name="Horikawa H."/>
            <person name="Ishikawa T."/>
            <person name="Jinno K."/>
            <person name="Kato Y."/>
            <person name="Kirimura K."/>
            <person name="Mizutani O."/>
            <person name="Nakasone K."/>
            <person name="Sano M."/>
            <person name="Shiraishi Y."/>
            <person name="Tsukahara M."/>
            <person name="Gomi K."/>
        </authorList>
    </citation>
    <scope>NUCLEOTIDE SEQUENCE [LARGE SCALE GENOMIC DNA]</scope>
    <source>
        <strain evidence="1 2">RIB 2604</strain>
    </source>
</reference>
<organism evidence="1 2">
    <name type="scientific">Aspergillus kawachii</name>
    <name type="common">White koji mold</name>
    <name type="synonym">Aspergillus awamori var. kawachi</name>
    <dbReference type="NCBI Taxonomy" id="1069201"/>
    <lineage>
        <taxon>Eukaryota</taxon>
        <taxon>Fungi</taxon>
        <taxon>Dikarya</taxon>
        <taxon>Ascomycota</taxon>
        <taxon>Pezizomycotina</taxon>
        <taxon>Eurotiomycetes</taxon>
        <taxon>Eurotiomycetidae</taxon>
        <taxon>Eurotiales</taxon>
        <taxon>Aspergillaceae</taxon>
        <taxon>Aspergillus</taxon>
        <taxon>Aspergillus subgen. Circumdati</taxon>
    </lineage>
</organism>
<dbReference type="EMBL" id="BCWF01000017">
    <property type="protein sequence ID" value="GAT23202.1"/>
    <property type="molecule type" value="Genomic_DNA"/>
</dbReference>
<evidence type="ECO:0000313" key="2">
    <source>
        <dbReference type="Proteomes" id="UP000075230"/>
    </source>
</evidence>
<dbReference type="AlphaFoldDB" id="A0A146FC07"/>
<accession>A0A146FC07</accession>
<protein>
    <submittedName>
        <fullName evidence="1">Similar to An08g08730</fullName>
    </submittedName>
</protein>
<name>A0A146FC07_ASPKA</name>
<evidence type="ECO:0000313" key="1">
    <source>
        <dbReference type="EMBL" id="GAT23202.1"/>
    </source>
</evidence>
<dbReference type="Proteomes" id="UP000075230">
    <property type="component" value="Unassembled WGS sequence"/>
</dbReference>
<gene>
    <name evidence="1" type="ORF">RIB2604_01703400</name>
</gene>
<reference evidence="2" key="2">
    <citation type="submission" date="2016-02" db="EMBL/GenBank/DDBJ databases">
        <title>Genome sequencing of Aspergillus luchuensis NBRC 4314.</title>
        <authorList>
            <person name="Yamada O."/>
        </authorList>
    </citation>
    <scope>NUCLEOTIDE SEQUENCE [LARGE SCALE GENOMIC DNA]</scope>
    <source>
        <strain evidence="2">RIB 2604</strain>
    </source>
</reference>